<gene>
    <name evidence="1" type="ORF">CLIB1444_01S01244</name>
</gene>
<reference evidence="1" key="1">
    <citation type="submission" date="2022-06" db="EMBL/GenBank/DDBJ databases">
        <authorList>
            <person name="Legras J.-L."/>
            <person name="Devillers H."/>
            <person name="Grondin C."/>
        </authorList>
    </citation>
    <scope>NUCLEOTIDE SEQUENCE</scope>
    <source>
        <strain evidence="1">CLIB 1444</strain>
    </source>
</reference>
<sequence length="160" mass="19157">MADTNEILSNCVKNLKTSVELIDNSLKLLQESTRTVPKLKRILETRKHFDLVPEVDYENAKEAVTNELQPQIDMLKLQFNNELKKLEKRKSILYQRVQIKRDKLQKFERMNNNLDKDKLDRFRFLRHKKKRLIYSLTRLKSQERKKRLSLGIQPSLHPDS</sequence>
<comment type="caution">
    <text evidence="1">The sequence shown here is derived from an EMBL/GenBank/DDBJ whole genome shotgun (WGS) entry which is preliminary data.</text>
</comment>
<name>A0ACA9Y1I4_9ASCO</name>
<organism evidence="1 2">
    <name type="scientific">[Candida] jaroonii</name>
    <dbReference type="NCBI Taxonomy" id="467808"/>
    <lineage>
        <taxon>Eukaryota</taxon>
        <taxon>Fungi</taxon>
        <taxon>Dikarya</taxon>
        <taxon>Ascomycota</taxon>
        <taxon>Saccharomycotina</taxon>
        <taxon>Pichiomycetes</taxon>
        <taxon>Debaryomycetaceae</taxon>
        <taxon>Yamadazyma</taxon>
    </lineage>
</organism>
<dbReference type="Proteomes" id="UP001152531">
    <property type="component" value="Unassembled WGS sequence"/>
</dbReference>
<keyword evidence="2" id="KW-1185">Reference proteome</keyword>
<accession>A0ACA9Y1I4</accession>
<proteinExistence type="predicted"/>
<protein>
    <submittedName>
        <fullName evidence="1">DASH complex subunit Spc19p</fullName>
    </submittedName>
</protein>
<evidence type="ECO:0000313" key="1">
    <source>
        <dbReference type="EMBL" id="CAH6718195.1"/>
    </source>
</evidence>
<evidence type="ECO:0000313" key="2">
    <source>
        <dbReference type="Proteomes" id="UP001152531"/>
    </source>
</evidence>
<dbReference type="EMBL" id="CALSDN010000001">
    <property type="protein sequence ID" value="CAH6718195.1"/>
    <property type="molecule type" value="Genomic_DNA"/>
</dbReference>